<dbReference type="GO" id="GO:0016758">
    <property type="term" value="F:hexosyltransferase activity"/>
    <property type="evidence" value="ECO:0007669"/>
    <property type="project" value="UniProtKB-ARBA"/>
</dbReference>
<gene>
    <name evidence="2" type="ORF">F906_02192</name>
</gene>
<feature type="domain" description="Glycosyltransferase 2-like" evidence="1">
    <location>
        <begin position="7"/>
        <end position="167"/>
    </location>
</feature>
<name>N9M695_9GAMM</name>
<dbReference type="HOGENOM" id="CLU_025996_25_2_6"/>
<dbReference type="Pfam" id="PF00535">
    <property type="entry name" value="Glycos_transf_2"/>
    <property type="match status" value="1"/>
</dbReference>
<dbReference type="OrthoDB" id="6813549at2"/>
<dbReference type="PATRIC" id="fig|1217709.3.peg.2114"/>
<dbReference type="RefSeq" id="WP_005172630.1">
    <property type="nucleotide sequence ID" value="NZ_KB850035.1"/>
</dbReference>
<comment type="caution">
    <text evidence="2">The sequence shown here is derived from an EMBL/GenBank/DDBJ whole genome shotgun (WGS) entry which is preliminary data.</text>
</comment>
<proteinExistence type="predicted"/>
<evidence type="ECO:0000313" key="2">
    <source>
        <dbReference type="EMBL" id="ENW85864.1"/>
    </source>
</evidence>
<protein>
    <recommendedName>
        <fullName evidence="1">Glycosyltransferase 2-like domain-containing protein</fullName>
    </recommendedName>
</protein>
<evidence type="ECO:0000313" key="3">
    <source>
        <dbReference type="Proteomes" id="UP000023774"/>
    </source>
</evidence>
<dbReference type="SUPFAM" id="SSF53448">
    <property type="entry name" value="Nucleotide-diphospho-sugar transferases"/>
    <property type="match status" value="1"/>
</dbReference>
<sequence>MFDKKLSILIPVYNVAEYLAECLDSIMLQLNNKCEVIIYDDASTDTSREILLEYKKKFPHIKLILNDKNMGVSHVRNTLFENSRGDYIWFIDSDDFINNNSVDIVLENIDKKSNYDVIVSDFIFFDKCKNQYNIEKCYINGKDDYLSVLTMLRKNYVWNQVFRREVIEGIKFFNKKRFEDIIFVTDISDKVKNVKYLELPLVNYRYRVGSSVNSFKSVEYVEDYLFALNYRYEFILSSCKVLKKGYLKYKIFNSYVSLIRNIDNDYKKHQDLKETIKVLKYIKSNYHKFFFEILNMNIFDIDIFRYINIRVKLHKIDEIFSKYDC</sequence>
<dbReference type="AlphaFoldDB" id="N9M695"/>
<dbReference type="PANTHER" id="PTHR22916:SF3">
    <property type="entry name" value="UDP-GLCNAC:BETAGAL BETA-1,3-N-ACETYLGLUCOSAMINYLTRANSFERASE-LIKE PROTEIN 1"/>
    <property type="match status" value="1"/>
</dbReference>
<dbReference type="Gene3D" id="3.90.550.10">
    <property type="entry name" value="Spore Coat Polysaccharide Biosynthesis Protein SpsA, Chain A"/>
    <property type="match status" value="1"/>
</dbReference>
<dbReference type="InterPro" id="IPR029044">
    <property type="entry name" value="Nucleotide-diphossugar_trans"/>
</dbReference>
<reference evidence="2 3" key="1">
    <citation type="submission" date="2013-02" db="EMBL/GenBank/DDBJ databases">
        <title>The Genome Sequence of Acinetobacter sp. NIPH 713.</title>
        <authorList>
            <consortium name="The Broad Institute Genome Sequencing Platform"/>
            <consortium name="The Broad Institute Genome Sequencing Center for Infectious Disease"/>
            <person name="Cerqueira G."/>
            <person name="Feldgarden M."/>
            <person name="Courvalin P."/>
            <person name="Perichon B."/>
            <person name="Grillot-Courvalin C."/>
            <person name="Clermont D."/>
            <person name="Rocha E."/>
            <person name="Yoon E.-J."/>
            <person name="Nemec A."/>
            <person name="Walker B."/>
            <person name="Young S.K."/>
            <person name="Zeng Q."/>
            <person name="Gargeya S."/>
            <person name="Fitzgerald M."/>
            <person name="Haas B."/>
            <person name="Abouelleil A."/>
            <person name="Alvarado L."/>
            <person name="Arachchi H.M."/>
            <person name="Berlin A.M."/>
            <person name="Chapman S.B."/>
            <person name="Dewar J."/>
            <person name="Goldberg J."/>
            <person name="Griggs A."/>
            <person name="Gujja S."/>
            <person name="Hansen M."/>
            <person name="Howarth C."/>
            <person name="Imamovic A."/>
            <person name="Larimer J."/>
            <person name="McCowan C."/>
            <person name="Murphy C."/>
            <person name="Neiman D."/>
            <person name="Pearson M."/>
            <person name="Priest M."/>
            <person name="Roberts A."/>
            <person name="Saif S."/>
            <person name="Shea T."/>
            <person name="Sisk P."/>
            <person name="Sykes S."/>
            <person name="Wortman J."/>
            <person name="Nusbaum C."/>
            <person name="Birren B."/>
        </authorList>
    </citation>
    <scope>NUCLEOTIDE SEQUENCE [LARGE SCALE GENOMIC DNA]</scope>
    <source>
        <strain evidence="2 3">NIPH 713</strain>
    </source>
</reference>
<keyword evidence="3" id="KW-1185">Reference proteome</keyword>
<dbReference type="EMBL" id="APRJ01000012">
    <property type="protein sequence ID" value="ENW85864.1"/>
    <property type="molecule type" value="Genomic_DNA"/>
</dbReference>
<dbReference type="PANTHER" id="PTHR22916">
    <property type="entry name" value="GLYCOSYLTRANSFERASE"/>
    <property type="match status" value="1"/>
</dbReference>
<dbReference type="Proteomes" id="UP000023774">
    <property type="component" value="Unassembled WGS sequence"/>
</dbReference>
<organism evidence="2 3">
    <name type="scientific">Acinetobacter pseudolwoffii</name>
    <dbReference type="NCBI Taxonomy" id="2053287"/>
    <lineage>
        <taxon>Bacteria</taxon>
        <taxon>Pseudomonadati</taxon>
        <taxon>Pseudomonadota</taxon>
        <taxon>Gammaproteobacteria</taxon>
        <taxon>Moraxellales</taxon>
        <taxon>Moraxellaceae</taxon>
        <taxon>Acinetobacter</taxon>
    </lineage>
</organism>
<accession>N9M695</accession>
<dbReference type="CDD" id="cd00761">
    <property type="entry name" value="Glyco_tranf_GTA_type"/>
    <property type="match status" value="1"/>
</dbReference>
<dbReference type="InterPro" id="IPR001173">
    <property type="entry name" value="Glyco_trans_2-like"/>
</dbReference>
<evidence type="ECO:0000259" key="1">
    <source>
        <dbReference type="Pfam" id="PF00535"/>
    </source>
</evidence>